<dbReference type="InterPro" id="IPR003767">
    <property type="entry name" value="Malate/L-lactate_DH-like"/>
</dbReference>
<dbReference type="Pfam" id="PF02615">
    <property type="entry name" value="Ldh_2"/>
    <property type="match status" value="1"/>
</dbReference>
<evidence type="ECO:0000256" key="1">
    <source>
        <dbReference type="ARBA" id="ARBA00023002"/>
    </source>
</evidence>
<dbReference type="Gene3D" id="1.10.1530.10">
    <property type="match status" value="1"/>
</dbReference>
<evidence type="ECO:0000313" key="3">
    <source>
        <dbReference type="Proteomes" id="UP001156666"/>
    </source>
</evidence>
<dbReference type="SUPFAM" id="SSF89733">
    <property type="entry name" value="L-sulfolactate dehydrogenase-like"/>
    <property type="match status" value="1"/>
</dbReference>
<dbReference type="AlphaFoldDB" id="A0AA37SPS1"/>
<dbReference type="Gene3D" id="3.30.1370.60">
    <property type="entry name" value="Hypothetical oxidoreductase yiak, domain 2"/>
    <property type="match status" value="1"/>
</dbReference>
<evidence type="ECO:0000313" key="2">
    <source>
        <dbReference type="EMBL" id="GLR17629.1"/>
    </source>
</evidence>
<keyword evidence="3" id="KW-1185">Reference proteome</keyword>
<dbReference type="EMBL" id="BSOH01000014">
    <property type="protein sequence ID" value="GLR17629.1"/>
    <property type="molecule type" value="Genomic_DNA"/>
</dbReference>
<accession>A0AA37SPS1</accession>
<keyword evidence="1" id="KW-0560">Oxidoreductase</keyword>
<name>A0AA37SPS1_9BACT</name>
<dbReference type="GO" id="GO:0016491">
    <property type="term" value="F:oxidoreductase activity"/>
    <property type="evidence" value="ECO:0007669"/>
    <property type="project" value="UniProtKB-KW"/>
</dbReference>
<dbReference type="InterPro" id="IPR036111">
    <property type="entry name" value="Mal/L-sulfo/L-lacto_DH-like_sf"/>
</dbReference>
<gene>
    <name evidence="2" type="primary">dlgD</name>
    <name evidence="2" type="ORF">GCM10007940_22440</name>
</gene>
<comment type="caution">
    <text evidence="2">The sequence shown here is derived from an EMBL/GenBank/DDBJ whole genome shotgun (WGS) entry which is preliminary data.</text>
</comment>
<dbReference type="Proteomes" id="UP001156666">
    <property type="component" value="Unassembled WGS sequence"/>
</dbReference>
<dbReference type="PANTHER" id="PTHR11091:SF3">
    <property type="entry name" value="2,3-DIKETO-L-GULONATE REDUCTASE"/>
    <property type="match status" value="1"/>
</dbReference>
<sequence length="332" mass="36679">MLRLPATTIIETLINKLESRDFEEQKARTIAEIFVQNSLEGVYSHGINRFPRFLDYVDKGLVIPDASPSIKSKYNAVQQWDGNRGPGITNALFSVESAMRLSEHYGIGCVALANTNHWMRGGTYGRIAAKKGYIFIGWTNTIANLPAWGAIDRRLGNNPLVMAIPGDNPIVIDMAMSQYSYGKLEDKKLKNEDLPLPGGYDTSGALSINPEQILESGRPIPVGYWKGAGLSLLLDLMSTILADGLSTVELSKQKAESGVSQVFICINPSKLSRTRSIADSIKVIIDDYKKSIPEEEGVNIIYPGERTNDIVSENERLGIPMVKAVWEEILKY</sequence>
<dbReference type="InterPro" id="IPR043144">
    <property type="entry name" value="Mal/L-sulf/L-lact_DH-like_ah"/>
</dbReference>
<reference evidence="2" key="2">
    <citation type="submission" date="2023-01" db="EMBL/GenBank/DDBJ databases">
        <title>Draft genome sequence of Portibacter lacus strain NBRC 108769.</title>
        <authorList>
            <person name="Sun Q."/>
            <person name="Mori K."/>
        </authorList>
    </citation>
    <scope>NUCLEOTIDE SEQUENCE</scope>
    <source>
        <strain evidence="2">NBRC 108769</strain>
    </source>
</reference>
<dbReference type="RefSeq" id="WP_235291298.1">
    <property type="nucleotide sequence ID" value="NZ_BSOH01000014.1"/>
</dbReference>
<dbReference type="InterPro" id="IPR043143">
    <property type="entry name" value="Mal/L-sulf/L-lact_DH-like_NADP"/>
</dbReference>
<organism evidence="2 3">
    <name type="scientific">Portibacter lacus</name>
    <dbReference type="NCBI Taxonomy" id="1099794"/>
    <lineage>
        <taxon>Bacteria</taxon>
        <taxon>Pseudomonadati</taxon>
        <taxon>Bacteroidota</taxon>
        <taxon>Saprospiria</taxon>
        <taxon>Saprospirales</taxon>
        <taxon>Haliscomenobacteraceae</taxon>
        <taxon>Portibacter</taxon>
    </lineage>
</organism>
<protein>
    <submittedName>
        <fullName evidence="2">2,3-diketo-L-gulonate reductase</fullName>
    </submittedName>
</protein>
<dbReference type="PANTHER" id="PTHR11091">
    <property type="entry name" value="OXIDOREDUCTASE-RELATED"/>
    <property type="match status" value="1"/>
</dbReference>
<reference evidence="2" key="1">
    <citation type="journal article" date="2014" name="Int. J. Syst. Evol. Microbiol.">
        <title>Complete genome sequence of Corynebacterium casei LMG S-19264T (=DSM 44701T), isolated from a smear-ripened cheese.</title>
        <authorList>
            <consortium name="US DOE Joint Genome Institute (JGI-PGF)"/>
            <person name="Walter F."/>
            <person name="Albersmeier A."/>
            <person name="Kalinowski J."/>
            <person name="Ruckert C."/>
        </authorList>
    </citation>
    <scope>NUCLEOTIDE SEQUENCE</scope>
    <source>
        <strain evidence="2">NBRC 108769</strain>
    </source>
</reference>
<dbReference type="NCBIfam" id="NF009750">
    <property type="entry name" value="PRK13260.1"/>
    <property type="match status" value="1"/>
</dbReference>
<proteinExistence type="predicted"/>